<accession>A0A074RYS9</accession>
<feature type="compositionally biased region" description="Basic and acidic residues" evidence="6">
    <location>
        <begin position="38"/>
        <end position="50"/>
    </location>
</feature>
<name>A0A074RYS9_9AGAM</name>
<dbReference type="EMBL" id="AZST01000251">
    <property type="protein sequence ID" value="KEP50470.1"/>
    <property type="molecule type" value="Genomic_DNA"/>
</dbReference>
<comment type="similarity">
    <text evidence="2">Belongs to the acetate uptake transporter (AceTr) (TC 2.A.96) family.</text>
</comment>
<dbReference type="GO" id="GO:0005886">
    <property type="term" value="C:plasma membrane"/>
    <property type="evidence" value="ECO:0007669"/>
    <property type="project" value="TreeGrafter"/>
</dbReference>
<reference evidence="8 9" key="1">
    <citation type="submission" date="2013-12" db="EMBL/GenBank/DDBJ databases">
        <authorList>
            <person name="Cubeta M."/>
            <person name="Pakala S."/>
            <person name="Fedorova N."/>
            <person name="Thomas E."/>
            <person name="Dean R."/>
            <person name="Jabaji S."/>
            <person name="Neate S."/>
            <person name="Toda T."/>
            <person name="Tavantzis S."/>
            <person name="Vilgalys R."/>
            <person name="Bharathan N."/>
            <person name="Pakala S."/>
            <person name="Losada L.S."/>
            <person name="Zafar N."/>
            <person name="Nierman W."/>
        </authorList>
    </citation>
    <scope>NUCLEOTIDE SEQUENCE [LARGE SCALE GENOMIC DNA]</scope>
    <source>
        <strain evidence="8 9">123E</strain>
    </source>
</reference>
<feature type="transmembrane region" description="Helical" evidence="7">
    <location>
        <begin position="81"/>
        <end position="99"/>
    </location>
</feature>
<dbReference type="InterPro" id="IPR000791">
    <property type="entry name" value="Gpr1/Fun34/SatP-like"/>
</dbReference>
<evidence type="ECO:0000256" key="3">
    <source>
        <dbReference type="ARBA" id="ARBA00022692"/>
    </source>
</evidence>
<dbReference type="HOGENOM" id="CLU_051062_1_0_1"/>
<keyword evidence="5 7" id="KW-0472">Membrane</keyword>
<feature type="transmembrane region" description="Helical" evidence="7">
    <location>
        <begin position="178"/>
        <end position="195"/>
    </location>
</feature>
<organism evidence="8 9">
    <name type="scientific">Rhizoctonia solani 123E</name>
    <dbReference type="NCBI Taxonomy" id="1423351"/>
    <lineage>
        <taxon>Eukaryota</taxon>
        <taxon>Fungi</taxon>
        <taxon>Dikarya</taxon>
        <taxon>Basidiomycota</taxon>
        <taxon>Agaricomycotina</taxon>
        <taxon>Agaricomycetes</taxon>
        <taxon>Cantharellales</taxon>
        <taxon>Ceratobasidiaceae</taxon>
        <taxon>Rhizoctonia</taxon>
    </lineage>
</organism>
<keyword evidence="3 7" id="KW-0812">Transmembrane</keyword>
<feature type="transmembrane region" description="Helical" evidence="7">
    <location>
        <begin position="231"/>
        <end position="248"/>
    </location>
</feature>
<dbReference type="AlphaFoldDB" id="A0A074RYS9"/>
<evidence type="ECO:0000313" key="9">
    <source>
        <dbReference type="Proteomes" id="UP000027456"/>
    </source>
</evidence>
<proteinExistence type="inferred from homology"/>
<evidence type="ECO:0000256" key="5">
    <source>
        <dbReference type="ARBA" id="ARBA00023136"/>
    </source>
</evidence>
<gene>
    <name evidence="8" type="ORF">V565_079530</name>
</gene>
<keyword evidence="4 7" id="KW-1133">Transmembrane helix</keyword>
<dbReference type="Pfam" id="PF01184">
    <property type="entry name" value="Gpr1_Fun34_YaaH"/>
    <property type="match status" value="1"/>
</dbReference>
<dbReference type="GO" id="GO:0015123">
    <property type="term" value="F:acetate transmembrane transporter activity"/>
    <property type="evidence" value="ECO:0007669"/>
    <property type="project" value="TreeGrafter"/>
</dbReference>
<keyword evidence="9" id="KW-1185">Reference proteome</keyword>
<dbReference type="OrthoDB" id="3648309at2759"/>
<feature type="transmembrane region" description="Helical" evidence="7">
    <location>
        <begin position="201"/>
        <end position="219"/>
    </location>
</feature>
<evidence type="ECO:0000256" key="1">
    <source>
        <dbReference type="ARBA" id="ARBA00004141"/>
    </source>
</evidence>
<evidence type="ECO:0000256" key="7">
    <source>
        <dbReference type="SAM" id="Phobius"/>
    </source>
</evidence>
<sequence length="285" mass="30715">MSPTFENLKNTLVWKKPEPVDCDAEEGPSSGSPVARTINDDDRTRIEGQERTGPALPVVRPNSYDAHPAFPVEHRKFGNPAPLGMFGFAATTLMLGLYYTNARDITVPNMVVGMAFSFGGLAQLLSGMWEFGIGNTFGATVFSSYGGFWIAYAIILFPPSGILNAFTGDRADELSDALGIFLMVWFIVSVIFFFGTFKASVIMSTLLFFVCMGFLLLMIGQFRDQLSVLKAGGVFCCLAAFTAFYIGAAELHASVGAYCLLPVGNLKETSVHGLCTKGGKKNEGA</sequence>
<comment type="caution">
    <text evidence="8">The sequence shown here is derived from an EMBL/GenBank/DDBJ whole genome shotgun (WGS) entry which is preliminary data.</text>
</comment>
<dbReference type="STRING" id="1423351.A0A074RYS9"/>
<feature type="transmembrane region" description="Helical" evidence="7">
    <location>
        <begin position="149"/>
        <end position="166"/>
    </location>
</feature>
<comment type="subcellular location">
    <subcellularLocation>
        <location evidence="1">Membrane</location>
        <topology evidence="1">Multi-pass membrane protein</topology>
    </subcellularLocation>
</comment>
<dbReference type="NCBIfam" id="NF038013">
    <property type="entry name" value="AceTr_1"/>
    <property type="match status" value="1"/>
</dbReference>
<evidence type="ECO:0000256" key="2">
    <source>
        <dbReference type="ARBA" id="ARBA00005587"/>
    </source>
</evidence>
<dbReference type="Proteomes" id="UP000027456">
    <property type="component" value="Unassembled WGS sequence"/>
</dbReference>
<dbReference type="InterPro" id="IPR051633">
    <property type="entry name" value="AceTr"/>
</dbReference>
<dbReference type="PANTHER" id="PTHR31123:SF1">
    <property type="entry name" value="ACCUMULATION OF DYADS PROTEIN 2-RELATED"/>
    <property type="match status" value="1"/>
</dbReference>
<protein>
    <submittedName>
        <fullName evidence="8">GPR1/FUN34/yaaH family protein</fullName>
    </submittedName>
</protein>
<evidence type="ECO:0000313" key="8">
    <source>
        <dbReference type="EMBL" id="KEP50470.1"/>
    </source>
</evidence>
<dbReference type="PANTHER" id="PTHR31123">
    <property type="entry name" value="ACCUMULATION OF DYADS PROTEIN 2-RELATED"/>
    <property type="match status" value="1"/>
</dbReference>
<feature type="region of interest" description="Disordered" evidence="6">
    <location>
        <begin position="16"/>
        <end position="55"/>
    </location>
</feature>
<evidence type="ECO:0000256" key="4">
    <source>
        <dbReference type="ARBA" id="ARBA00022989"/>
    </source>
</evidence>
<feature type="transmembrane region" description="Helical" evidence="7">
    <location>
        <begin position="111"/>
        <end position="129"/>
    </location>
</feature>
<evidence type="ECO:0000256" key="6">
    <source>
        <dbReference type="SAM" id="MobiDB-lite"/>
    </source>
</evidence>